<accession>A0A6A6S0R4</accession>
<dbReference type="AlphaFoldDB" id="A0A6A6S0R4"/>
<evidence type="ECO:0008006" key="4">
    <source>
        <dbReference type="Google" id="ProtNLM"/>
    </source>
</evidence>
<feature type="signal peptide" evidence="1">
    <location>
        <begin position="1"/>
        <end position="23"/>
    </location>
</feature>
<dbReference type="Proteomes" id="UP000799753">
    <property type="component" value="Unassembled WGS sequence"/>
</dbReference>
<sequence>MQTSFSVFLLSVLILAGLQFTYAHPPDLVRNPSTTHNSRSPTTPCTSTNLLQNPSFETGSVSSWTEFVTGSWASRGISKDAPHSGAFAFRAVSNSTSSSTLTLAQYEIGAPDSGEMRVGAWVFAAGGVGEMGSVKFTLFAGGRVVGEVVLSARSGWGAWSQIGADVGSESLRAMTVTVVVDAGGVVGEGIVVGVDDLWVGLVC</sequence>
<protein>
    <recommendedName>
        <fullName evidence="4">CBM-cenC domain-containing protein</fullName>
    </recommendedName>
</protein>
<organism evidence="2 3">
    <name type="scientific">Massarina eburnea CBS 473.64</name>
    <dbReference type="NCBI Taxonomy" id="1395130"/>
    <lineage>
        <taxon>Eukaryota</taxon>
        <taxon>Fungi</taxon>
        <taxon>Dikarya</taxon>
        <taxon>Ascomycota</taxon>
        <taxon>Pezizomycotina</taxon>
        <taxon>Dothideomycetes</taxon>
        <taxon>Pleosporomycetidae</taxon>
        <taxon>Pleosporales</taxon>
        <taxon>Massarineae</taxon>
        <taxon>Massarinaceae</taxon>
        <taxon>Massarina</taxon>
    </lineage>
</organism>
<proteinExistence type="predicted"/>
<dbReference type="OrthoDB" id="3769880at2759"/>
<name>A0A6A6S0R4_9PLEO</name>
<evidence type="ECO:0000313" key="3">
    <source>
        <dbReference type="Proteomes" id="UP000799753"/>
    </source>
</evidence>
<evidence type="ECO:0000313" key="2">
    <source>
        <dbReference type="EMBL" id="KAF2641429.1"/>
    </source>
</evidence>
<keyword evidence="1" id="KW-0732">Signal</keyword>
<dbReference type="EMBL" id="MU006783">
    <property type="protein sequence ID" value="KAF2641429.1"/>
    <property type="molecule type" value="Genomic_DNA"/>
</dbReference>
<feature type="chain" id="PRO_5025337360" description="CBM-cenC domain-containing protein" evidence="1">
    <location>
        <begin position="24"/>
        <end position="203"/>
    </location>
</feature>
<reference evidence="2" key="1">
    <citation type="journal article" date="2020" name="Stud. Mycol.">
        <title>101 Dothideomycetes genomes: a test case for predicting lifestyles and emergence of pathogens.</title>
        <authorList>
            <person name="Haridas S."/>
            <person name="Albert R."/>
            <person name="Binder M."/>
            <person name="Bloem J."/>
            <person name="Labutti K."/>
            <person name="Salamov A."/>
            <person name="Andreopoulos B."/>
            <person name="Baker S."/>
            <person name="Barry K."/>
            <person name="Bills G."/>
            <person name="Bluhm B."/>
            <person name="Cannon C."/>
            <person name="Castanera R."/>
            <person name="Culley D."/>
            <person name="Daum C."/>
            <person name="Ezra D."/>
            <person name="Gonzalez J."/>
            <person name="Henrissat B."/>
            <person name="Kuo A."/>
            <person name="Liang C."/>
            <person name="Lipzen A."/>
            <person name="Lutzoni F."/>
            <person name="Magnuson J."/>
            <person name="Mondo S."/>
            <person name="Nolan M."/>
            <person name="Ohm R."/>
            <person name="Pangilinan J."/>
            <person name="Park H.-J."/>
            <person name="Ramirez L."/>
            <person name="Alfaro M."/>
            <person name="Sun H."/>
            <person name="Tritt A."/>
            <person name="Yoshinaga Y."/>
            <person name="Zwiers L.-H."/>
            <person name="Turgeon B."/>
            <person name="Goodwin S."/>
            <person name="Spatafora J."/>
            <person name="Crous P."/>
            <person name="Grigoriev I."/>
        </authorList>
    </citation>
    <scope>NUCLEOTIDE SEQUENCE</scope>
    <source>
        <strain evidence="2">CBS 473.64</strain>
    </source>
</reference>
<dbReference type="Gene3D" id="2.60.120.260">
    <property type="entry name" value="Galactose-binding domain-like"/>
    <property type="match status" value="1"/>
</dbReference>
<evidence type="ECO:0000256" key="1">
    <source>
        <dbReference type="SAM" id="SignalP"/>
    </source>
</evidence>
<gene>
    <name evidence="2" type="ORF">P280DRAFT_313159</name>
</gene>
<keyword evidence="3" id="KW-1185">Reference proteome</keyword>